<name>B6TQ33_MAIZE</name>
<accession>B6TQ33</accession>
<protein>
    <submittedName>
        <fullName evidence="1">Uncharacterized protein</fullName>
    </submittedName>
</protein>
<reference evidence="1" key="1">
    <citation type="journal article" date="2009" name="Plant Mol. Biol.">
        <title>Insights into corn genes derived from large-scale cDNA sequencing.</title>
        <authorList>
            <person name="Alexandrov N.N."/>
            <person name="Brover V.V."/>
            <person name="Freidin S."/>
            <person name="Troukhan M.E."/>
            <person name="Tatarinova T.V."/>
            <person name="Zhang H."/>
            <person name="Swaller T.J."/>
            <person name="Lu Y.P."/>
            <person name="Bouck J."/>
            <person name="Flavell R.B."/>
            <person name="Feldmann K.A."/>
        </authorList>
    </citation>
    <scope>NUCLEOTIDE SEQUENCE</scope>
</reference>
<sequence>MFSSARLALRRAASLGAGARMRATARDLQARVVKAFGPDGGSVNNFHKFVDTCLTVGRDMHLNARGNHPM</sequence>
<dbReference type="EMBL" id="EU967098">
    <property type="protein sequence ID" value="ACG39216.1"/>
    <property type="molecule type" value="mRNA"/>
</dbReference>
<proteinExistence type="evidence at transcript level"/>
<dbReference type="ExpressionAtlas" id="B6TQ33">
    <property type="expression patterns" value="baseline and differential"/>
</dbReference>
<evidence type="ECO:0000313" key="1">
    <source>
        <dbReference type="EMBL" id="ACG39216.1"/>
    </source>
</evidence>
<organism evidence="1">
    <name type="scientific">Zea mays</name>
    <name type="common">Maize</name>
    <dbReference type="NCBI Taxonomy" id="4577"/>
    <lineage>
        <taxon>Eukaryota</taxon>
        <taxon>Viridiplantae</taxon>
        <taxon>Streptophyta</taxon>
        <taxon>Embryophyta</taxon>
        <taxon>Tracheophyta</taxon>
        <taxon>Spermatophyta</taxon>
        <taxon>Magnoliopsida</taxon>
        <taxon>Liliopsida</taxon>
        <taxon>Poales</taxon>
        <taxon>Poaceae</taxon>
        <taxon>PACMAD clade</taxon>
        <taxon>Panicoideae</taxon>
        <taxon>Andropogonodae</taxon>
        <taxon>Andropogoneae</taxon>
        <taxon>Tripsacinae</taxon>
        <taxon>Zea</taxon>
    </lineage>
</organism>
<dbReference type="AlphaFoldDB" id="B6TQ33"/>